<dbReference type="PANTHER" id="PTHR35831:SF2">
    <property type="entry name" value="OS01G0642200 PROTEIN"/>
    <property type="match status" value="1"/>
</dbReference>
<dbReference type="EMBL" id="PKMF04000272">
    <property type="protein sequence ID" value="KAK7839931.1"/>
    <property type="molecule type" value="Genomic_DNA"/>
</dbReference>
<feature type="region of interest" description="Disordered" evidence="1">
    <location>
        <begin position="37"/>
        <end position="98"/>
    </location>
</feature>
<proteinExistence type="predicted"/>
<protein>
    <recommendedName>
        <fullName evidence="4">Histone H1</fullName>
    </recommendedName>
</protein>
<dbReference type="Proteomes" id="UP000237347">
    <property type="component" value="Unassembled WGS sequence"/>
</dbReference>
<feature type="compositionally biased region" description="Basic residues" evidence="1">
    <location>
        <begin position="89"/>
        <end position="98"/>
    </location>
</feature>
<feature type="non-terminal residue" evidence="2">
    <location>
        <position position="1"/>
    </location>
</feature>
<comment type="caution">
    <text evidence="2">The sequence shown here is derived from an EMBL/GenBank/DDBJ whole genome shotgun (WGS) entry which is preliminary data.</text>
</comment>
<reference evidence="2 3" key="1">
    <citation type="journal article" date="2018" name="Sci. Data">
        <title>The draft genome sequence of cork oak.</title>
        <authorList>
            <person name="Ramos A.M."/>
            <person name="Usie A."/>
            <person name="Barbosa P."/>
            <person name="Barros P.M."/>
            <person name="Capote T."/>
            <person name="Chaves I."/>
            <person name="Simoes F."/>
            <person name="Abreu I."/>
            <person name="Carrasquinho I."/>
            <person name="Faro C."/>
            <person name="Guimaraes J.B."/>
            <person name="Mendonca D."/>
            <person name="Nobrega F."/>
            <person name="Rodrigues L."/>
            <person name="Saibo N.J.M."/>
            <person name="Varela M.C."/>
            <person name="Egas C."/>
            <person name="Matos J."/>
            <person name="Miguel C.M."/>
            <person name="Oliveira M.M."/>
            <person name="Ricardo C.P."/>
            <person name="Goncalves S."/>
        </authorList>
    </citation>
    <scope>NUCLEOTIDE SEQUENCE [LARGE SCALE GENOMIC DNA]</scope>
    <source>
        <strain evidence="3">cv. HL8</strain>
    </source>
</reference>
<sequence length="98" mass="10606">SLSHELWNSTIYRCVLVELILEASKVDTTLSVKKSYSIPTKMASLKAEKPVGTQAPGQVKKEPAKPSESRPKAPASKPAPKKAEQKPREPKKKAAGAK</sequence>
<dbReference type="AlphaFoldDB" id="A0AAW0KPN4"/>
<gene>
    <name evidence="2" type="ORF">CFP56_017345</name>
</gene>
<accession>A0AAW0KPN4</accession>
<name>A0AAW0KPN4_QUESU</name>
<evidence type="ECO:0008006" key="4">
    <source>
        <dbReference type="Google" id="ProtNLM"/>
    </source>
</evidence>
<evidence type="ECO:0000313" key="3">
    <source>
        <dbReference type="Proteomes" id="UP000237347"/>
    </source>
</evidence>
<feature type="compositionally biased region" description="Basic and acidic residues" evidence="1">
    <location>
        <begin position="59"/>
        <end position="71"/>
    </location>
</feature>
<evidence type="ECO:0000256" key="1">
    <source>
        <dbReference type="SAM" id="MobiDB-lite"/>
    </source>
</evidence>
<dbReference type="PANTHER" id="PTHR35831">
    <property type="entry name" value="OS01G0642200 PROTEIN"/>
    <property type="match status" value="1"/>
</dbReference>
<keyword evidence="3" id="KW-1185">Reference proteome</keyword>
<organism evidence="2 3">
    <name type="scientific">Quercus suber</name>
    <name type="common">Cork oak</name>
    <dbReference type="NCBI Taxonomy" id="58331"/>
    <lineage>
        <taxon>Eukaryota</taxon>
        <taxon>Viridiplantae</taxon>
        <taxon>Streptophyta</taxon>
        <taxon>Embryophyta</taxon>
        <taxon>Tracheophyta</taxon>
        <taxon>Spermatophyta</taxon>
        <taxon>Magnoliopsida</taxon>
        <taxon>eudicotyledons</taxon>
        <taxon>Gunneridae</taxon>
        <taxon>Pentapetalae</taxon>
        <taxon>rosids</taxon>
        <taxon>fabids</taxon>
        <taxon>Fagales</taxon>
        <taxon>Fagaceae</taxon>
        <taxon>Quercus</taxon>
    </lineage>
</organism>
<evidence type="ECO:0000313" key="2">
    <source>
        <dbReference type="EMBL" id="KAK7839931.1"/>
    </source>
</evidence>